<dbReference type="PANTHER" id="PTHR32347:SF23">
    <property type="entry name" value="BLL5650 PROTEIN"/>
    <property type="match status" value="1"/>
</dbReference>
<dbReference type="Pfam" id="PF25954">
    <property type="entry name" value="Beta-barrel_RND_2"/>
    <property type="match status" value="1"/>
</dbReference>
<dbReference type="InterPro" id="IPR006143">
    <property type="entry name" value="RND_pump_MFP"/>
</dbReference>
<dbReference type="RefSeq" id="WP_075072311.1">
    <property type="nucleotide sequence ID" value="NZ_DF967972.1"/>
</dbReference>
<dbReference type="PANTHER" id="PTHR32347">
    <property type="entry name" value="EFFLUX SYSTEM COMPONENT YKNX-RELATED"/>
    <property type="match status" value="1"/>
</dbReference>
<evidence type="ECO:0000313" key="8">
    <source>
        <dbReference type="Proteomes" id="UP000055060"/>
    </source>
</evidence>
<evidence type="ECO:0000256" key="1">
    <source>
        <dbReference type="ARBA" id="ARBA00004196"/>
    </source>
</evidence>
<evidence type="ECO:0000256" key="3">
    <source>
        <dbReference type="ARBA" id="ARBA00023054"/>
    </source>
</evidence>
<dbReference type="EMBL" id="DF967972">
    <property type="protein sequence ID" value="GAP12933.1"/>
    <property type="molecule type" value="Genomic_DNA"/>
</dbReference>
<name>A0A0S7BGS5_9CHLR</name>
<dbReference type="AlphaFoldDB" id="A0A0S7BGS5"/>
<comment type="similarity">
    <text evidence="2">Belongs to the membrane fusion protein (MFP) (TC 8.A.1) family.</text>
</comment>
<dbReference type="NCBIfam" id="TIGR01730">
    <property type="entry name" value="RND_mfp"/>
    <property type="match status" value="1"/>
</dbReference>
<evidence type="ECO:0000259" key="6">
    <source>
        <dbReference type="Pfam" id="PF25967"/>
    </source>
</evidence>
<dbReference type="Pfam" id="PF25967">
    <property type="entry name" value="RND-MFP_C"/>
    <property type="match status" value="1"/>
</dbReference>
<dbReference type="GO" id="GO:0022857">
    <property type="term" value="F:transmembrane transporter activity"/>
    <property type="evidence" value="ECO:0007669"/>
    <property type="project" value="InterPro"/>
</dbReference>
<comment type="subcellular location">
    <subcellularLocation>
        <location evidence="1">Cell envelope</location>
    </subcellularLocation>
</comment>
<evidence type="ECO:0000256" key="2">
    <source>
        <dbReference type="ARBA" id="ARBA00009477"/>
    </source>
</evidence>
<sequence>MAVKFKFNFKLSKRLKKWILPAAAVLVVMIGAGGYFLWNQARLAKAAGVSGTTLNTAQVKIGDLTLSASGSGTLVAGQQADLAFPIAGMVKSVNVTVGQTVTKGDVLAELADTSALDASLATADLNVKLAQQTLDNLTINAPSTLAAAKVALVNAQEAYADAKNTVKSDGMARCDTDTTEAYKERYDFLKSHLDSVTETWDGKNMEFYLNTIVPIKDEVDKAYANYVYCQKYFESEIVDSQANVTEAEVTLKQAQSALDTLQANNGIDPIELAKAQSALAEARVAYAKAETDLANAKLTAPFDGTVLSVAGEAGSTAATGTFISIIDLSHPKVEFSVDESDMDKIKVGNTADVVFDALPDDTFTGKVTQVTPQLVSTGGYQVLTGVIQLELSDAQGAEELIAGLNASVEVIAADAQGAVLVPLDALRDLGDGQYAVFVVGIGNTLKMQTVTIGIKDDYYAQVLSGLEGGETVSTGLVETK</sequence>
<dbReference type="STRING" id="360412.LARV_00673"/>
<dbReference type="PRINTS" id="PR01490">
    <property type="entry name" value="RTXTOXIND"/>
</dbReference>
<dbReference type="OrthoDB" id="9810430at2"/>
<gene>
    <name evidence="7" type="ORF">LARV_00673</name>
</gene>
<dbReference type="Gene3D" id="2.40.30.170">
    <property type="match status" value="1"/>
</dbReference>
<dbReference type="Proteomes" id="UP000055060">
    <property type="component" value="Unassembled WGS sequence"/>
</dbReference>
<feature type="domain" description="Multidrug resistance protein MdtA-like C-terminal permuted SH3" evidence="6">
    <location>
        <begin position="418"/>
        <end position="474"/>
    </location>
</feature>
<dbReference type="Gene3D" id="2.40.50.100">
    <property type="match status" value="1"/>
</dbReference>
<dbReference type="SUPFAM" id="SSF111369">
    <property type="entry name" value="HlyD-like secretion proteins"/>
    <property type="match status" value="1"/>
</dbReference>
<dbReference type="InterPro" id="IPR058627">
    <property type="entry name" value="MdtA-like_C"/>
</dbReference>
<dbReference type="GO" id="GO:0016020">
    <property type="term" value="C:membrane"/>
    <property type="evidence" value="ECO:0007669"/>
    <property type="project" value="InterPro"/>
</dbReference>
<keyword evidence="3 4" id="KW-0175">Coiled coil</keyword>
<proteinExistence type="inferred from homology"/>
<reference evidence="7" key="1">
    <citation type="submission" date="2015-07" db="EMBL/GenBank/DDBJ databases">
        <title>Draft Genome Sequences of Anaerolinea thermolimosa IMO-1, Bellilinea caldifistulae GOMI-1, Leptolinea tardivitalis YMTK-2, Levilinea saccharolytica KIBI-1,Longilinea arvoryzae KOME-1, Previously Described as Members of the Anaerolineaceae (Chloroflexi).</title>
        <authorList>
            <person name="Sekiguchi Y."/>
            <person name="Ohashi A."/>
            <person name="Matsuura N."/>
            <person name="Tourlousse M.D."/>
        </authorList>
    </citation>
    <scope>NUCLEOTIDE SEQUENCE [LARGE SCALE GENOMIC DNA]</scope>
    <source>
        <strain evidence="7">KOME-1</strain>
    </source>
</reference>
<dbReference type="GO" id="GO:0030313">
    <property type="term" value="C:cell envelope"/>
    <property type="evidence" value="ECO:0007669"/>
    <property type="project" value="UniProtKB-SubCell"/>
</dbReference>
<evidence type="ECO:0000256" key="4">
    <source>
        <dbReference type="SAM" id="Coils"/>
    </source>
</evidence>
<evidence type="ECO:0000313" key="7">
    <source>
        <dbReference type="EMBL" id="GAP12933.1"/>
    </source>
</evidence>
<dbReference type="InterPro" id="IPR058792">
    <property type="entry name" value="Beta-barrel_RND_2"/>
</dbReference>
<keyword evidence="8" id="KW-1185">Reference proteome</keyword>
<protein>
    <submittedName>
        <fullName evidence="7">RND family efflux transporter, MFP subunit</fullName>
    </submittedName>
</protein>
<dbReference type="Gene3D" id="6.20.50.140">
    <property type="match status" value="1"/>
</dbReference>
<feature type="domain" description="CusB-like beta-barrel" evidence="5">
    <location>
        <begin position="333"/>
        <end position="409"/>
    </location>
</feature>
<accession>A0A0S7BGS5</accession>
<organism evidence="7">
    <name type="scientific">Longilinea arvoryzae</name>
    <dbReference type="NCBI Taxonomy" id="360412"/>
    <lineage>
        <taxon>Bacteria</taxon>
        <taxon>Bacillati</taxon>
        <taxon>Chloroflexota</taxon>
        <taxon>Anaerolineae</taxon>
        <taxon>Anaerolineales</taxon>
        <taxon>Anaerolineaceae</taxon>
        <taxon>Longilinea</taxon>
    </lineage>
</organism>
<evidence type="ECO:0000259" key="5">
    <source>
        <dbReference type="Pfam" id="PF25954"/>
    </source>
</evidence>
<feature type="coiled-coil region" evidence="4">
    <location>
        <begin position="244"/>
        <end position="299"/>
    </location>
</feature>
<dbReference type="InterPro" id="IPR050465">
    <property type="entry name" value="UPF0194_transport"/>
</dbReference>